<evidence type="ECO:0000259" key="1">
    <source>
        <dbReference type="Pfam" id="PF01243"/>
    </source>
</evidence>
<dbReference type="PIRSF" id="PIRSF004633">
    <property type="entry name" value="UCP_PLP_oxd"/>
    <property type="match status" value="1"/>
</dbReference>
<name>A0ABQ6A2T6_9PROT</name>
<dbReference type="Pfam" id="PF01243">
    <property type="entry name" value="PNPOx_N"/>
    <property type="match status" value="1"/>
</dbReference>
<proteinExistence type="predicted"/>
<dbReference type="RefSeq" id="WP_284256122.1">
    <property type="nucleotide sequence ID" value="NZ_BSOS01000005.1"/>
</dbReference>
<comment type="caution">
    <text evidence="2">The sequence shown here is derived from an EMBL/GenBank/DDBJ whole genome shotgun (WGS) entry which is preliminary data.</text>
</comment>
<reference evidence="3" key="1">
    <citation type="journal article" date="2019" name="Int. J. Syst. Evol. Microbiol.">
        <title>The Global Catalogue of Microorganisms (GCM) 10K type strain sequencing project: providing services to taxonomists for standard genome sequencing and annotation.</title>
        <authorList>
            <consortium name="The Broad Institute Genomics Platform"/>
            <consortium name="The Broad Institute Genome Sequencing Center for Infectious Disease"/>
            <person name="Wu L."/>
            <person name="Ma J."/>
        </authorList>
    </citation>
    <scope>NUCLEOTIDE SEQUENCE [LARGE SCALE GENOMIC DNA]</scope>
    <source>
        <strain evidence="3">NBRC 112502</strain>
    </source>
</reference>
<evidence type="ECO:0000313" key="3">
    <source>
        <dbReference type="Proteomes" id="UP001156641"/>
    </source>
</evidence>
<dbReference type="EMBL" id="BSOS01000005">
    <property type="protein sequence ID" value="GLR65622.1"/>
    <property type="molecule type" value="Genomic_DNA"/>
</dbReference>
<dbReference type="PANTHER" id="PTHR13343:SF17">
    <property type="entry name" value="CELLULAR REPRESSOR OF E1A-STIMULATED GENES, ISOFORM A"/>
    <property type="match status" value="1"/>
</dbReference>
<keyword evidence="3" id="KW-1185">Reference proteome</keyword>
<evidence type="ECO:0000313" key="2">
    <source>
        <dbReference type="EMBL" id="GLR65622.1"/>
    </source>
</evidence>
<protein>
    <recommendedName>
        <fullName evidence="1">Pyridoxamine 5'-phosphate oxidase N-terminal domain-containing protein</fullName>
    </recommendedName>
</protein>
<dbReference type="Proteomes" id="UP001156641">
    <property type="component" value="Unassembled WGS sequence"/>
</dbReference>
<organism evidence="2 3">
    <name type="scientific">Acidocella aquatica</name>
    <dbReference type="NCBI Taxonomy" id="1922313"/>
    <lineage>
        <taxon>Bacteria</taxon>
        <taxon>Pseudomonadati</taxon>
        <taxon>Pseudomonadota</taxon>
        <taxon>Alphaproteobacteria</taxon>
        <taxon>Acetobacterales</taxon>
        <taxon>Acidocellaceae</taxon>
        <taxon>Acidocella</taxon>
    </lineage>
</organism>
<dbReference type="InterPro" id="IPR012349">
    <property type="entry name" value="Split_barrel_FMN-bd"/>
</dbReference>
<dbReference type="SUPFAM" id="SSF50475">
    <property type="entry name" value="FMN-binding split barrel"/>
    <property type="match status" value="1"/>
</dbReference>
<dbReference type="PANTHER" id="PTHR13343">
    <property type="entry name" value="CREG1 PROTEIN"/>
    <property type="match status" value="1"/>
</dbReference>
<feature type="domain" description="Pyridoxamine 5'-phosphate oxidase N-terminal" evidence="1">
    <location>
        <begin position="12"/>
        <end position="135"/>
    </location>
</feature>
<sequence>MAANQERNFYSEAAGLLTAARSATLATTTAAGLPHAALVTPALDAEGGPILLLSDLAAHTKNLRANPACALLVTGAAVDENPQTAPRLLLSGTARITTDPASRERFLRAHPYASQYAGFADFHLWRVVVNDAHYVGGFAAASRLRLAALQHEINRIFENASG</sequence>
<dbReference type="InterPro" id="IPR011576">
    <property type="entry name" value="Pyridox_Oxase_N"/>
</dbReference>
<accession>A0ABQ6A2T6</accession>
<gene>
    <name evidence="2" type="ORF">GCM10010909_03000</name>
</gene>
<dbReference type="Gene3D" id="2.30.110.10">
    <property type="entry name" value="Electron Transport, Fmn-binding Protein, Chain A"/>
    <property type="match status" value="1"/>
</dbReference>
<dbReference type="InterPro" id="IPR014419">
    <property type="entry name" value="HutZ"/>
</dbReference>